<protein>
    <recommendedName>
        <fullName evidence="5">medium-chain acyl-CoA ligase</fullName>
        <ecNumber evidence="5">6.2.1.2</ecNumber>
    </recommendedName>
</protein>
<proteinExistence type="inferred from homology"/>
<keyword evidence="7" id="KW-1133">Transmembrane helix</keyword>
<dbReference type="GO" id="GO:0004321">
    <property type="term" value="F:fatty-acyl-CoA synthase activity"/>
    <property type="evidence" value="ECO:0007669"/>
    <property type="project" value="TreeGrafter"/>
</dbReference>
<dbReference type="EC" id="6.2.1.2" evidence="5"/>
<keyword evidence="7" id="KW-0812">Transmembrane</keyword>
<evidence type="ECO:0000313" key="10">
    <source>
        <dbReference type="Proteomes" id="UP001163046"/>
    </source>
</evidence>
<dbReference type="InterPro" id="IPR051087">
    <property type="entry name" value="Mitochondrial_ACSM"/>
</dbReference>
<comment type="caution">
    <text evidence="9">The sequence shown here is derived from an EMBL/GenBank/DDBJ whole genome shotgun (WGS) entry which is preliminary data.</text>
</comment>
<keyword evidence="7" id="KW-0472">Membrane</keyword>
<dbReference type="GO" id="GO:0005759">
    <property type="term" value="C:mitochondrial matrix"/>
    <property type="evidence" value="ECO:0007669"/>
    <property type="project" value="TreeGrafter"/>
</dbReference>
<dbReference type="SUPFAM" id="SSF56801">
    <property type="entry name" value="Acetyl-CoA synthetase-like"/>
    <property type="match status" value="1"/>
</dbReference>
<comment type="catalytic activity">
    <reaction evidence="6">
        <text>a medium-chain fatty acid + ATP + CoA = a medium-chain fatty acyl-CoA + AMP + diphosphate</text>
        <dbReference type="Rhea" id="RHEA:48340"/>
        <dbReference type="ChEBI" id="CHEBI:30616"/>
        <dbReference type="ChEBI" id="CHEBI:33019"/>
        <dbReference type="ChEBI" id="CHEBI:57287"/>
        <dbReference type="ChEBI" id="CHEBI:59558"/>
        <dbReference type="ChEBI" id="CHEBI:90546"/>
        <dbReference type="ChEBI" id="CHEBI:456215"/>
        <dbReference type="EC" id="6.2.1.2"/>
    </reaction>
    <physiologicalReaction direction="left-to-right" evidence="6">
        <dbReference type="Rhea" id="RHEA:48341"/>
    </physiologicalReaction>
</comment>
<dbReference type="PANTHER" id="PTHR43605:SF10">
    <property type="entry name" value="ACYL-COA SYNTHETASE MEDIUM CHAIN FAMILY MEMBER 3"/>
    <property type="match status" value="1"/>
</dbReference>
<dbReference type="OrthoDB" id="5951803at2759"/>
<keyword evidence="4" id="KW-0067">ATP-binding</keyword>
<evidence type="ECO:0000256" key="5">
    <source>
        <dbReference type="ARBA" id="ARBA00039009"/>
    </source>
</evidence>
<organism evidence="9 10">
    <name type="scientific">Desmophyllum pertusum</name>
    <dbReference type="NCBI Taxonomy" id="174260"/>
    <lineage>
        <taxon>Eukaryota</taxon>
        <taxon>Metazoa</taxon>
        <taxon>Cnidaria</taxon>
        <taxon>Anthozoa</taxon>
        <taxon>Hexacorallia</taxon>
        <taxon>Scleractinia</taxon>
        <taxon>Caryophylliina</taxon>
        <taxon>Caryophylliidae</taxon>
        <taxon>Desmophyllum</taxon>
    </lineage>
</organism>
<dbReference type="InterPro" id="IPR042099">
    <property type="entry name" value="ANL_N_sf"/>
</dbReference>
<dbReference type="Proteomes" id="UP001163046">
    <property type="component" value="Unassembled WGS sequence"/>
</dbReference>
<evidence type="ECO:0000313" key="9">
    <source>
        <dbReference type="EMBL" id="KAJ7376464.1"/>
    </source>
</evidence>
<feature type="transmembrane region" description="Helical" evidence="7">
    <location>
        <begin position="94"/>
        <end position="115"/>
    </location>
</feature>
<accession>A0A9W9ZAD7</accession>
<dbReference type="Gene3D" id="3.40.50.12780">
    <property type="entry name" value="N-terminal domain of ligase-like"/>
    <property type="match status" value="1"/>
</dbReference>
<reference evidence="9" key="1">
    <citation type="submission" date="2023-01" db="EMBL/GenBank/DDBJ databases">
        <title>Genome assembly of the deep-sea coral Lophelia pertusa.</title>
        <authorList>
            <person name="Herrera S."/>
            <person name="Cordes E."/>
        </authorList>
    </citation>
    <scope>NUCLEOTIDE SEQUENCE</scope>
    <source>
        <strain evidence="9">USNM1676648</strain>
        <tissue evidence="9">Polyp</tissue>
    </source>
</reference>
<dbReference type="AlphaFoldDB" id="A0A9W9ZAD7"/>
<evidence type="ECO:0000256" key="7">
    <source>
        <dbReference type="SAM" id="Phobius"/>
    </source>
</evidence>
<sequence length="184" mass="20936">MADVVIRGTNDFQVPEYFNFADVIDEWAQKEKEGKRQSDHPALWWIDGAGSEVKWSYQDVAMKSKRTANVLSTAADIKPGDRVMVILPRIPEYWLIQAACLRTGGVFVIMAINIGPKELQRRILRSKPVCVVACSCDQVDNDLLDVVDQVVINTHFNDTKAVMQTYVISTREFPLDSSFFYKFI</sequence>
<dbReference type="GO" id="GO:0006633">
    <property type="term" value="P:fatty acid biosynthetic process"/>
    <property type="evidence" value="ECO:0007669"/>
    <property type="project" value="TreeGrafter"/>
</dbReference>
<evidence type="ECO:0000256" key="4">
    <source>
        <dbReference type="ARBA" id="ARBA00022840"/>
    </source>
</evidence>
<evidence type="ECO:0000256" key="1">
    <source>
        <dbReference type="ARBA" id="ARBA00006432"/>
    </source>
</evidence>
<dbReference type="PANTHER" id="PTHR43605">
    <property type="entry name" value="ACYL-COENZYME A SYNTHETASE"/>
    <property type="match status" value="1"/>
</dbReference>
<gene>
    <name evidence="9" type="ORF">OS493_034454</name>
</gene>
<feature type="domain" description="AMP-dependent synthetase/ligase" evidence="8">
    <location>
        <begin position="32"/>
        <end position="147"/>
    </location>
</feature>
<keyword evidence="2" id="KW-0436">Ligase</keyword>
<comment type="similarity">
    <text evidence="1">Belongs to the ATP-dependent AMP-binding enzyme family.</text>
</comment>
<dbReference type="GO" id="GO:0006637">
    <property type="term" value="P:acyl-CoA metabolic process"/>
    <property type="evidence" value="ECO:0007669"/>
    <property type="project" value="TreeGrafter"/>
</dbReference>
<dbReference type="Pfam" id="PF00501">
    <property type="entry name" value="AMP-binding"/>
    <property type="match status" value="1"/>
</dbReference>
<evidence type="ECO:0000259" key="8">
    <source>
        <dbReference type="Pfam" id="PF00501"/>
    </source>
</evidence>
<dbReference type="GO" id="GO:0031956">
    <property type="term" value="F:medium-chain fatty acid-CoA ligase activity"/>
    <property type="evidence" value="ECO:0007669"/>
    <property type="project" value="UniProtKB-EC"/>
</dbReference>
<evidence type="ECO:0000256" key="3">
    <source>
        <dbReference type="ARBA" id="ARBA00022741"/>
    </source>
</evidence>
<keyword evidence="3" id="KW-0547">Nucleotide-binding</keyword>
<dbReference type="InterPro" id="IPR000873">
    <property type="entry name" value="AMP-dep_synth/lig_dom"/>
</dbReference>
<evidence type="ECO:0000256" key="2">
    <source>
        <dbReference type="ARBA" id="ARBA00022598"/>
    </source>
</evidence>
<keyword evidence="10" id="KW-1185">Reference proteome</keyword>
<dbReference type="EMBL" id="MU826398">
    <property type="protein sequence ID" value="KAJ7376464.1"/>
    <property type="molecule type" value="Genomic_DNA"/>
</dbReference>
<evidence type="ECO:0000256" key="6">
    <source>
        <dbReference type="ARBA" id="ARBA00048477"/>
    </source>
</evidence>
<name>A0A9W9ZAD7_9CNID</name>
<dbReference type="GO" id="GO:0005524">
    <property type="term" value="F:ATP binding"/>
    <property type="evidence" value="ECO:0007669"/>
    <property type="project" value="UniProtKB-KW"/>
</dbReference>